<dbReference type="RefSeq" id="WP_121027133.1">
    <property type="nucleotide sequence ID" value="NZ_RCCE01000006.1"/>
</dbReference>
<gene>
    <name evidence="3" type="ORF">BCF46_3436</name>
</gene>
<accession>A0A497VKX3</accession>
<dbReference type="Pfam" id="PF05545">
    <property type="entry name" value="FixQ"/>
    <property type="match status" value="1"/>
</dbReference>
<evidence type="ECO:0000313" key="4">
    <source>
        <dbReference type="Proteomes" id="UP000269157"/>
    </source>
</evidence>
<evidence type="ECO:0000256" key="2">
    <source>
        <dbReference type="SAM" id="Phobius"/>
    </source>
</evidence>
<protein>
    <submittedName>
        <fullName evidence="3">Cytochrome c oxidase cbb3-type subunit 4</fullName>
    </submittedName>
</protein>
<feature type="transmembrane region" description="Helical" evidence="2">
    <location>
        <begin position="14"/>
        <end position="31"/>
    </location>
</feature>
<keyword evidence="4" id="KW-1185">Reference proteome</keyword>
<keyword evidence="2" id="KW-0472">Membrane</keyword>
<evidence type="ECO:0000256" key="1">
    <source>
        <dbReference type="SAM" id="MobiDB-lite"/>
    </source>
</evidence>
<organism evidence="3 4">
    <name type="scientific">Litoreibacter meonggei</name>
    <dbReference type="NCBI Taxonomy" id="1049199"/>
    <lineage>
        <taxon>Bacteria</taxon>
        <taxon>Pseudomonadati</taxon>
        <taxon>Pseudomonadota</taxon>
        <taxon>Alphaproteobacteria</taxon>
        <taxon>Rhodobacterales</taxon>
        <taxon>Roseobacteraceae</taxon>
        <taxon>Litoreibacter</taxon>
    </lineage>
</organism>
<reference evidence="3 4" key="1">
    <citation type="submission" date="2018-10" db="EMBL/GenBank/DDBJ databases">
        <title>Genomic Encyclopedia of Archaeal and Bacterial Type Strains, Phase II (KMG-II): from individual species to whole genera.</title>
        <authorList>
            <person name="Goeker M."/>
        </authorList>
    </citation>
    <scope>NUCLEOTIDE SEQUENCE [LARGE SCALE GENOMIC DNA]</scope>
    <source>
        <strain evidence="3 4">DSM 29466</strain>
    </source>
</reference>
<dbReference type="AlphaFoldDB" id="A0A497VKX3"/>
<comment type="caution">
    <text evidence="3">The sequence shown here is derived from an EMBL/GenBank/DDBJ whole genome shotgun (WGS) entry which is preliminary data.</text>
</comment>
<keyword evidence="2" id="KW-0812">Transmembrane</keyword>
<dbReference type="CDD" id="cd01324">
    <property type="entry name" value="cbb3_Oxidase_CcoQ"/>
    <property type="match status" value="1"/>
</dbReference>
<feature type="compositionally biased region" description="Basic and acidic residues" evidence="1">
    <location>
        <begin position="42"/>
        <end position="55"/>
    </location>
</feature>
<name>A0A497VKX3_9RHOB</name>
<sequence length="69" mass="7801">MDTYSFLRQLADSWVLLAMFAFFFGVILWAFRPGSRSMHDDISQAPFRNEDRPAADDSDAALLKGQDNG</sequence>
<proteinExistence type="predicted"/>
<dbReference type="EMBL" id="RCCE01000006">
    <property type="protein sequence ID" value="RLJ40865.1"/>
    <property type="molecule type" value="Genomic_DNA"/>
</dbReference>
<dbReference type="Proteomes" id="UP000269157">
    <property type="component" value="Unassembled WGS sequence"/>
</dbReference>
<dbReference type="InterPro" id="IPR008621">
    <property type="entry name" value="Cbb3-typ_cyt_oxidase_comp"/>
</dbReference>
<evidence type="ECO:0000313" key="3">
    <source>
        <dbReference type="EMBL" id="RLJ40865.1"/>
    </source>
</evidence>
<feature type="region of interest" description="Disordered" evidence="1">
    <location>
        <begin position="42"/>
        <end position="69"/>
    </location>
</feature>
<keyword evidence="2" id="KW-1133">Transmembrane helix</keyword>
<dbReference type="OrthoDB" id="9801588at2"/>